<dbReference type="SUPFAM" id="SSF52058">
    <property type="entry name" value="L domain-like"/>
    <property type="match status" value="1"/>
</dbReference>
<feature type="signal peptide" evidence="3">
    <location>
        <begin position="1"/>
        <end position="25"/>
    </location>
</feature>
<dbReference type="SMART" id="SM00365">
    <property type="entry name" value="LRR_SD22"/>
    <property type="match status" value="4"/>
</dbReference>
<proteinExistence type="predicted"/>
<accession>A0A174AR18</accession>
<reference evidence="4 5" key="1">
    <citation type="submission" date="2015-09" db="EMBL/GenBank/DDBJ databases">
        <authorList>
            <consortium name="Pathogen Informatics"/>
        </authorList>
    </citation>
    <scope>NUCLEOTIDE SEQUENCE [LARGE SCALE GENOMIC DNA]</scope>
    <source>
        <strain evidence="4 5">2789STDY5608837</strain>
    </source>
</reference>
<sequence>MRKIKHFCFIALLFSIFILTKRTEAAVQDANDSTLTVQWKDENFGALICKALKKEEVIYADIEGITGISIDSQYTVKLDWEDTTEEYVYNAGNDMCVILALQEFSTLEDLKKFPQLRKLRLNECSVDDNTALGELTNLEKLQLDEYAIKSLDLLENLTSLKSLTIQGAEFSDLQALKNLTNIEKLWLPNNDIENIDALGEMTNLEELVLYGNRIKDISALSKLDKLKILKLGGNLIEDVEPLMNLKNLTEVSLRDNPIKNVQVLENLTGTDIKLE</sequence>
<dbReference type="InterPro" id="IPR001611">
    <property type="entry name" value="Leu-rich_rpt"/>
</dbReference>
<organism evidence="4 5">
    <name type="scientific">Blautia obeum</name>
    <dbReference type="NCBI Taxonomy" id="40520"/>
    <lineage>
        <taxon>Bacteria</taxon>
        <taxon>Bacillati</taxon>
        <taxon>Bacillota</taxon>
        <taxon>Clostridia</taxon>
        <taxon>Lachnospirales</taxon>
        <taxon>Lachnospiraceae</taxon>
        <taxon>Blautia</taxon>
    </lineage>
</organism>
<dbReference type="InterPro" id="IPR025875">
    <property type="entry name" value="Leu-rich_rpt_4"/>
</dbReference>
<dbReference type="Gene3D" id="3.80.10.10">
    <property type="entry name" value="Ribonuclease Inhibitor"/>
    <property type="match status" value="1"/>
</dbReference>
<dbReference type="InterPro" id="IPR032675">
    <property type="entry name" value="LRR_dom_sf"/>
</dbReference>
<protein>
    <submittedName>
        <fullName evidence="4">Internalin-A</fullName>
    </submittedName>
</protein>
<feature type="chain" id="PRO_5008017859" evidence="3">
    <location>
        <begin position="26"/>
        <end position="275"/>
    </location>
</feature>
<dbReference type="PROSITE" id="PS51450">
    <property type="entry name" value="LRR"/>
    <property type="match status" value="4"/>
</dbReference>
<evidence type="ECO:0000256" key="1">
    <source>
        <dbReference type="ARBA" id="ARBA00022614"/>
    </source>
</evidence>
<dbReference type="Proteomes" id="UP000095409">
    <property type="component" value="Unassembled WGS sequence"/>
</dbReference>
<evidence type="ECO:0000313" key="4">
    <source>
        <dbReference type="EMBL" id="CUN90964.1"/>
    </source>
</evidence>
<dbReference type="PANTHER" id="PTHR46652">
    <property type="entry name" value="LEUCINE-RICH REPEAT AND IQ DOMAIN-CONTAINING PROTEIN 1-RELATED"/>
    <property type="match status" value="1"/>
</dbReference>
<gene>
    <name evidence="4" type="primary">inlA</name>
    <name evidence="4" type="ORF">ERS852394_01116</name>
</gene>
<evidence type="ECO:0000256" key="2">
    <source>
        <dbReference type="ARBA" id="ARBA00022737"/>
    </source>
</evidence>
<dbReference type="InterPro" id="IPR050836">
    <property type="entry name" value="SDS22/Internalin_LRR"/>
</dbReference>
<keyword evidence="3" id="KW-0732">Signal</keyword>
<evidence type="ECO:0000313" key="5">
    <source>
        <dbReference type="Proteomes" id="UP000095409"/>
    </source>
</evidence>
<dbReference type="PANTHER" id="PTHR46652:SF3">
    <property type="entry name" value="LEUCINE-RICH REPEAT-CONTAINING PROTEIN 9"/>
    <property type="match status" value="1"/>
</dbReference>
<name>A0A174AR18_9FIRM</name>
<dbReference type="RefSeq" id="WP_055065883.1">
    <property type="nucleotide sequence ID" value="NZ_CYZD01000004.1"/>
</dbReference>
<keyword evidence="2" id="KW-0677">Repeat</keyword>
<keyword evidence="1" id="KW-0433">Leucine-rich repeat</keyword>
<evidence type="ECO:0000256" key="3">
    <source>
        <dbReference type="SAM" id="SignalP"/>
    </source>
</evidence>
<dbReference type="EMBL" id="CYZD01000004">
    <property type="protein sequence ID" value="CUN90964.1"/>
    <property type="molecule type" value="Genomic_DNA"/>
</dbReference>
<dbReference type="AlphaFoldDB" id="A0A174AR18"/>
<dbReference type="Pfam" id="PF12799">
    <property type="entry name" value="LRR_4"/>
    <property type="match status" value="2"/>
</dbReference>